<dbReference type="EMBL" id="UHIV01000004">
    <property type="protein sequence ID" value="SUP59054.1"/>
    <property type="molecule type" value="Genomic_DNA"/>
</dbReference>
<evidence type="ECO:0000313" key="2">
    <source>
        <dbReference type="Proteomes" id="UP000254621"/>
    </source>
</evidence>
<gene>
    <name evidence="1" type="ORF">NCTC13645_01305</name>
</gene>
<sequence>MGQAIQKQIAQTEDLELVGILAPHPNQLMCLF</sequence>
<name>A0A380P2N4_WEIVI</name>
<evidence type="ECO:0000313" key="1">
    <source>
        <dbReference type="EMBL" id="SUP59054.1"/>
    </source>
</evidence>
<organism evidence="1 2">
    <name type="scientific">Weissella viridescens</name>
    <name type="common">Lactobacillus viridescens</name>
    <dbReference type="NCBI Taxonomy" id="1629"/>
    <lineage>
        <taxon>Bacteria</taxon>
        <taxon>Bacillati</taxon>
        <taxon>Bacillota</taxon>
        <taxon>Bacilli</taxon>
        <taxon>Lactobacillales</taxon>
        <taxon>Lactobacillaceae</taxon>
        <taxon>Weissella</taxon>
    </lineage>
</organism>
<reference evidence="1 2" key="1">
    <citation type="submission" date="2018-06" db="EMBL/GenBank/DDBJ databases">
        <authorList>
            <consortium name="Pathogen Informatics"/>
            <person name="Doyle S."/>
        </authorList>
    </citation>
    <scope>NUCLEOTIDE SEQUENCE [LARGE SCALE GENOMIC DNA]</scope>
    <source>
        <strain evidence="1 2">NCTC13645</strain>
    </source>
</reference>
<accession>A0A380P2N4</accession>
<dbReference type="AlphaFoldDB" id="A0A380P2N4"/>
<proteinExistence type="predicted"/>
<protein>
    <submittedName>
        <fullName evidence="1">Uncharacterized protein</fullName>
    </submittedName>
</protein>
<dbReference type="Proteomes" id="UP000254621">
    <property type="component" value="Unassembled WGS sequence"/>
</dbReference>